<proteinExistence type="predicted"/>
<dbReference type="InterPro" id="IPR036412">
    <property type="entry name" value="HAD-like_sf"/>
</dbReference>
<dbReference type="SFLD" id="SFLDG01126">
    <property type="entry name" value="C1.2:_Nucleotidase_Like"/>
    <property type="match status" value="1"/>
</dbReference>
<dbReference type="SFLD" id="SFLDS00003">
    <property type="entry name" value="Haloacid_Dehalogenase"/>
    <property type="match status" value="1"/>
</dbReference>
<gene>
    <name evidence="3" type="ORF">FVE85_5856</name>
</gene>
<comment type="caution">
    <text evidence="3">The sequence shown here is derived from an EMBL/GenBank/DDBJ whole genome shotgun (WGS) entry which is preliminary data.</text>
</comment>
<dbReference type="Proteomes" id="UP000324585">
    <property type="component" value="Unassembled WGS sequence"/>
</dbReference>
<dbReference type="Gene3D" id="1.10.40.40">
    <property type="entry name" value="Deoxyribonucleotidase, domain 2"/>
    <property type="match status" value="1"/>
</dbReference>
<accession>A0A5J4Z321</accession>
<dbReference type="GO" id="GO:0008253">
    <property type="term" value="F:5'-nucleotidase activity"/>
    <property type="evidence" value="ECO:0007669"/>
    <property type="project" value="InterPro"/>
</dbReference>
<dbReference type="PANTHER" id="PTHR16504:SF4">
    <property type="entry name" value="5'(3')-DEOXYRIBONUCLEOTIDASE"/>
    <property type="match status" value="1"/>
</dbReference>
<dbReference type="SFLD" id="SFLDG01145">
    <property type="entry name" value="C1.2.1"/>
    <property type="match status" value="1"/>
</dbReference>
<dbReference type="Pfam" id="PF06941">
    <property type="entry name" value="NT5C"/>
    <property type="match status" value="1"/>
</dbReference>
<reference evidence="4" key="1">
    <citation type="journal article" date="2019" name="Nat. Commun.">
        <title>Expansion of phycobilisome linker gene families in mesophilic red algae.</title>
        <authorList>
            <person name="Lee J."/>
            <person name="Kim D."/>
            <person name="Bhattacharya D."/>
            <person name="Yoon H.S."/>
        </authorList>
    </citation>
    <scope>NUCLEOTIDE SEQUENCE [LARGE SCALE GENOMIC DNA]</scope>
    <source>
        <strain evidence="4">CCMP 1328</strain>
    </source>
</reference>
<dbReference type="InterPro" id="IPR010708">
    <property type="entry name" value="5'(3')-deoxyribonucleotidase"/>
</dbReference>
<dbReference type="Gene3D" id="3.40.50.1000">
    <property type="entry name" value="HAD superfamily/HAD-like"/>
    <property type="match status" value="1"/>
</dbReference>
<feature type="signal peptide" evidence="2">
    <location>
        <begin position="1"/>
        <end position="19"/>
    </location>
</feature>
<protein>
    <submittedName>
        <fullName evidence="3">Putative 5'(3')-deoxyribonucleotidase</fullName>
    </submittedName>
</protein>
<name>A0A5J4Z321_PORPP</name>
<dbReference type="AlphaFoldDB" id="A0A5J4Z321"/>
<dbReference type="PANTHER" id="PTHR16504">
    <property type="entry name" value="5'(3')-DEOXYRIBONUCLEOTIDASE"/>
    <property type="match status" value="1"/>
</dbReference>
<dbReference type="OMA" id="VLFTSCH"/>
<evidence type="ECO:0000313" key="3">
    <source>
        <dbReference type="EMBL" id="KAA8498271.1"/>
    </source>
</evidence>
<feature type="active site" description="Nucleophile" evidence="1">
    <location>
        <position position="37"/>
    </location>
</feature>
<dbReference type="SUPFAM" id="SSF56784">
    <property type="entry name" value="HAD-like"/>
    <property type="match status" value="1"/>
</dbReference>
<organism evidence="3 4">
    <name type="scientific">Porphyridium purpureum</name>
    <name type="common">Red alga</name>
    <name type="synonym">Porphyridium cruentum</name>
    <dbReference type="NCBI Taxonomy" id="35688"/>
    <lineage>
        <taxon>Eukaryota</taxon>
        <taxon>Rhodophyta</taxon>
        <taxon>Bangiophyceae</taxon>
        <taxon>Porphyridiales</taxon>
        <taxon>Porphyridiaceae</taxon>
        <taxon>Porphyridium</taxon>
    </lineage>
</organism>
<keyword evidence="2" id="KW-0732">Signal</keyword>
<dbReference type="EMBL" id="VRMN01000001">
    <property type="protein sequence ID" value="KAA8498271.1"/>
    <property type="molecule type" value="Genomic_DNA"/>
</dbReference>
<feature type="chain" id="PRO_5023850190" evidence="2">
    <location>
        <begin position="20"/>
        <end position="223"/>
    </location>
</feature>
<evidence type="ECO:0000313" key="4">
    <source>
        <dbReference type="Proteomes" id="UP000324585"/>
    </source>
</evidence>
<evidence type="ECO:0000256" key="1">
    <source>
        <dbReference type="PIRSR" id="PIRSR610708-1"/>
    </source>
</evidence>
<dbReference type="InterPro" id="IPR023214">
    <property type="entry name" value="HAD_sf"/>
</dbReference>
<dbReference type="OrthoDB" id="10248475at2759"/>
<keyword evidence="4" id="KW-1185">Reference proteome</keyword>
<evidence type="ECO:0000256" key="2">
    <source>
        <dbReference type="SAM" id="SignalP"/>
    </source>
</evidence>
<sequence length="223" mass="25883">MAHIAAGALVGAAVAVVTSCKMMHRDEPELRRTVLIDMDNTLVDFDKEFTKRWLMLRPSDDPNVVLERKLFELEENFANDDDRRLAERIMGTSGFYIEFEPMPGAIQAVREMVRNGLNVVFCTAPHPLQYESCVKEKFAWVRKYFGEEYLSRLIITRDKSIIKGAVLIDDKPKVTGACRSPDWKHVVFTRSYNVDAKETKHRLNQWELWRDVLKPIIPGKYYD</sequence>
<feature type="active site" description="Proton donor" evidence="1">
    <location>
        <position position="39"/>
    </location>
</feature>
<dbReference type="GO" id="GO:0009223">
    <property type="term" value="P:pyrimidine deoxyribonucleotide catabolic process"/>
    <property type="evidence" value="ECO:0007669"/>
    <property type="project" value="TreeGrafter"/>
</dbReference>